<feature type="region of interest" description="Disordered" evidence="1">
    <location>
        <begin position="1"/>
        <end position="32"/>
    </location>
</feature>
<feature type="compositionally biased region" description="Basic residues" evidence="1">
    <location>
        <begin position="1"/>
        <end position="11"/>
    </location>
</feature>
<sequence>MAKIKYTKRNPSHVPQDKNAWCENREPKSPKKSCSAKGMYVCQRRISAIREAKWEPICKTTKDYVRRITKSSIRLLLKRVADRQPELYSDIESALLKVGERLYVGMDDLKVPKNNMADYTELESVLADLLEKCKEEEEHEDKLIYDCEVEIRKNVVLKTKICKLRNR</sequence>
<dbReference type="EMBL" id="JAZGQO010000002">
    <property type="protein sequence ID" value="KAK6189933.1"/>
    <property type="molecule type" value="Genomic_DNA"/>
</dbReference>
<evidence type="ECO:0000313" key="3">
    <source>
        <dbReference type="Proteomes" id="UP001347796"/>
    </source>
</evidence>
<reference evidence="2 3" key="1">
    <citation type="submission" date="2024-01" db="EMBL/GenBank/DDBJ databases">
        <title>The genome of the rayed Mediterranean limpet Patella caerulea (Linnaeus, 1758).</title>
        <authorList>
            <person name="Anh-Thu Weber A."/>
            <person name="Halstead-Nussloch G."/>
        </authorList>
    </citation>
    <scope>NUCLEOTIDE SEQUENCE [LARGE SCALE GENOMIC DNA]</scope>
    <source>
        <strain evidence="2">AATW-2023a</strain>
        <tissue evidence="2">Whole specimen</tissue>
    </source>
</reference>
<name>A0AAN8PYE3_PATCE</name>
<dbReference type="AlphaFoldDB" id="A0AAN8PYE3"/>
<keyword evidence="3" id="KW-1185">Reference proteome</keyword>
<dbReference type="Proteomes" id="UP001347796">
    <property type="component" value="Unassembled WGS sequence"/>
</dbReference>
<comment type="caution">
    <text evidence="2">The sequence shown here is derived from an EMBL/GenBank/DDBJ whole genome shotgun (WGS) entry which is preliminary data.</text>
</comment>
<evidence type="ECO:0000256" key="1">
    <source>
        <dbReference type="SAM" id="MobiDB-lite"/>
    </source>
</evidence>
<organism evidence="2 3">
    <name type="scientific">Patella caerulea</name>
    <name type="common">Rayed Mediterranean limpet</name>
    <dbReference type="NCBI Taxonomy" id="87958"/>
    <lineage>
        <taxon>Eukaryota</taxon>
        <taxon>Metazoa</taxon>
        <taxon>Spiralia</taxon>
        <taxon>Lophotrochozoa</taxon>
        <taxon>Mollusca</taxon>
        <taxon>Gastropoda</taxon>
        <taxon>Patellogastropoda</taxon>
        <taxon>Patelloidea</taxon>
        <taxon>Patellidae</taxon>
        <taxon>Patella</taxon>
    </lineage>
</organism>
<proteinExistence type="predicted"/>
<protein>
    <submittedName>
        <fullName evidence="2">Uncharacterized protein</fullName>
    </submittedName>
</protein>
<accession>A0AAN8PYE3</accession>
<gene>
    <name evidence="2" type="ORF">SNE40_001896</name>
</gene>
<evidence type="ECO:0000313" key="2">
    <source>
        <dbReference type="EMBL" id="KAK6189933.1"/>
    </source>
</evidence>